<dbReference type="InterPro" id="IPR000073">
    <property type="entry name" value="AB_hydrolase_1"/>
</dbReference>
<sequence>MVLSPQCGRCAGRAGRSLLGRLLHRSIAMTRLLLLVCACLWLAGCSSSSTSLSERLVAPGGTSPLLDEERIAATIATVPNRSGHVVTRDGVPIFWRAIDPGQYAMHYRYTGQRSDPAHALDVDFSFKAPTAKPPAPRGTVVLLHGWMMDGDSLLPWSLQLAQAGYRVVTIDLRNHGHSGGGPSGYGTRESDDVIDVLDALQPRGEIRGPLYLFGISYGAATALFTADKLGPRVTGVVAMESFANAGRGIRDMVPHLLASQPHGWRGRAVAAYARWRYADQNIDAVIAAADTQLKLDLDRVDVAHALADTRSCVLLLHGDADQHIPVAHGRALALASARAHYLELPGENHLSLPLRLDVLGGPIDQWLAQVHQDPSHCPAPQALPASTLAVANPLAMPQS</sequence>
<dbReference type="Pfam" id="PF12697">
    <property type="entry name" value="Abhydrolase_6"/>
    <property type="match status" value="1"/>
</dbReference>
<dbReference type="KEGG" id="xcv:XCV4092"/>
<dbReference type="InterPro" id="IPR029058">
    <property type="entry name" value="AB_hydrolase_fold"/>
</dbReference>
<dbReference type="EMBL" id="AM039952">
    <property type="protein sequence ID" value="CAJ25823.1"/>
    <property type="molecule type" value="Genomic_DNA"/>
</dbReference>
<protein>
    <submittedName>
        <fullName evidence="2">Putative hydrolase</fullName>
    </submittedName>
</protein>
<dbReference type="PANTHER" id="PTHR43194">
    <property type="entry name" value="HYDROLASE ALPHA/BETA FOLD FAMILY"/>
    <property type="match status" value="1"/>
</dbReference>
<dbReference type="Gene3D" id="3.40.50.1820">
    <property type="entry name" value="alpha/beta hydrolase"/>
    <property type="match status" value="1"/>
</dbReference>
<name>Q3BN40_XANE5</name>
<feature type="domain" description="AB hydrolase-1" evidence="1">
    <location>
        <begin position="140"/>
        <end position="352"/>
    </location>
</feature>
<dbReference type="ESTHER" id="xanax-XAC3999">
    <property type="family name" value="6_AlphaBeta_hydrolase"/>
</dbReference>
<dbReference type="STRING" id="456327.BJD11_24980"/>
<dbReference type="AlphaFoldDB" id="Q3BN40"/>
<dbReference type="Proteomes" id="UP000007069">
    <property type="component" value="Chromosome"/>
</dbReference>
<keyword evidence="2" id="KW-0378">Hydrolase</keyword>
<gene>
    <name evidence="2" type="ordered locus">XCV4092</name>
</gene>
<dbReference type="eggNOG" id="COG1073">
    <property type="taxonomic scope" value="Bacteria"/>
</dbReference>
<evidence type="ECO:0000259" key="1">
    <source>
        <dbReference type="Pfam" id="PF12697"/>
    </source>
</evidence>
<accession>Q3BN40</accession>
<dbReference type="PANTHER" id="PTHR43194:SF2">
    <property type="entry name" value="PEROXISOMAL MEMBRANE PROTEIN LPX1"/>
    <property type="match status" value="1"/>
</dbReference>
<evidence type="ECO:0000313" key="2">
    <source>
        <dbReference type="EMBL" id="CAJ25823.1"/>
    </source>
</evidence>
<dbReference type="InterPro" id="IPR050228">
    <property type="entry name" value="Carboxylesterase_BioH"/>
</dbReference>
<reference evidence="2 3" key="1">
    <citation type="journal article" date="2005" name="J. Bacteriol.">
        <title>Insights into genome plasticity and pathogenicity of the plant pathogenic Bacterium Xanthomonas campestris pv. vesicatoria revealed by the complete genome sequence.</title>
        <authorList>
            <person name="Thieme F."/>
            <person name="Koebnik R."/>
            <person name="Bekel T."/>
            <person name="Berger C."/>
            <person name="Boch J."/>
            <person name="Buettner D."/>
            <person name="Caldana C."/>
            <person name="Gaigalat L."/>
            <person name="Goesmann A."/>
            <person name="Kay S."/>
            <person name="Kirchner O."/>
            <person name="Lanz C."/>
            <person name="Linke B."/>
            <person name="McHardy A.C."/>
            <person name="Meyer F."/>
            <person name="Mittenhuber G."/>
            <person name="Nies D.H."/>
            <person name="Niesbach-Kloesgen U."/>
            <person name="Patschkowski T."/>
            <person name="Rueckert C."/>
            <person name="Rupp O."/>
            <person name="Schneicker S."/>
            <person name="Schuster S.C."/>
            <person name="Vorhoelter F.J."/>
            <person name="Weber E."/>
            <person name="Puehler A."/>
            <person name="Bonas U."/>
            <person name="Bartels D."/>
            <person name="Kaiser O."/>
        </authorList>
    </citation>
    <scope>NUCLEOTIDE SEQUENCE [LARGE SCALE GENOMIC DNA]</scope>
    <source>
        <strain evidence="2 3">85-10</strain>
    </source>
</reference>
<dbReference type="GO" id="GO:0016787">
    <property type="term" value="F:hydrolase activity"/>
    <property type="evidence" value="ECO:0007669"/>
    <property type="project" value="UniProtKB-KW"/>
</dbReference>
<organism evidence="3">
    <name type="scientific">Xanthomonas euvesicatoria pv. vesicatoria (strain 85-10)</name>
    <name type="common">Xanthomonas campestris pv. vesicatoria</name>
    <dbReference type="NCBI Taxonomy" id="316273"/>
    <lineage>
        <taxon>Bacteria</taxon>
        <taxon>Pseudomonadati</taxon>
        <taxon>Pseudomonadota</taxon>
        <taxon>Gammaproteobacteria</taxon>
        <taxon>Lysobacterales</taxon>
        <taxon>Lysobacteraceae</taxon>
        <taxon>Xanthomonas</taxon>
    </lineage>
</organism>
<dbReference type="SUPFAM" id="SSF53474">
    <property type="entry name" value="alpha/beta-Hydrolases"/>
    <property type="match status" value="1"/>
</dbReference>
<proteinExistence type="predicted"/>
<evidence type="ECO:0000313" key="3">
    <source>
        <dbReference type="Proteomes" id="UP000007069"/>
    </source>
</evidence>
<dbReference type="HOGENOM" id="CLU_721432_0_0_6"/>